<dbReference type="NCBIfam" id="TIGR01300">
    <property type="entry name" value="CPA3_mnhG_phaG"/>
    <property type="match status" value="1"/>
</dbReference>
<dbReference type="EMBL" id="CP063982">
    <property type="protein sequence ID" value="UOD50445.1"/>
    <property type="molecule type" value="Genomic_DNA"/>
</dbReference>
<dbReference type="RefSeq" id="WP_243478848.1">
    <property type="nucleotide sequence ID" value="NZ_CP063982.1"/>
</dbReference>
<protein>
    <submittedName>
        <fullName evidence="2">Monovalent cation/H(+) antiporter subunit G</fullName>
    </submittedName>
</protein>
<keyword evidence="1" id="KW-0472">Membrane</keyword>
<dbReference type="Pfam" id="PF03334">
    <property type="entry name" value="PhaG_MnhG_YufB"/>
    <property type="match status" value="1"/>
</dbReference>
<keyword evidence="1" id="KW-1133">Transmembrane helix</keyword>
<evidence type="ECO:0000313" key="2">
    <source>
        <dbReference type="EMBL" id="UOD50445.1"/>
    </source>
</evidence>
<dbReference type="Proteomes" id="UP000831607">
    <property type="component" value="Chromosome"/>
</dbReference>
<reference evidence="2 3" key="1">
    <citation type="submission" date="2020-11" db="EMBL/GenBank/DDBJ databases">
        <title>Algicoccus daihaiensis sp.nov., isolated from Daihai Lake in Inner Mongolia.</title>
        <authorList>
            <person name="Kai J."/>
        </authorList>
    </citation>
    <scope>NUCLEOTIDE SEQUENCE [LARGE SCALE GENOMIC DNA]</scope>
    <source>
        <strain evidence="3">f23</strain>
    </source>
</reference>
<name>A0ABY4AJI7_9BURK</name>
<keyword evidence="1" id="KW-0812">Transmembrane</keyword>
<organism evidence="2 3">
    <name type="scientific">Orrella daihaiensis</name>
    <dbReference type="NCBI Taxonomy" id="2782176"/>
    <lineage>
        <taxon>Bacteria</taxon>
        <taxon>Pseudomonadati</taxon>
        <taxon>Pseudomonadota</taxon>
        <taxon>Betaproteobacteria</taxon>
        <taxon>Burkholderiales</taxon>
        <taxon>Alcaligenaceae</taxon>
        <taxon>Orrella</taxon>
    </lineage>
</organism>
<proteinExistence type="predicted"/>
<keyword evidence="3" id="KW-1185">Reference proteome</keyword>
<dbReference type="PANTHER" id="PTHR34703">
    <property type="entry name" value="ANTIPORTER SUBUNIT MNHG2-RELATED"/>
    <property type="match status" value="1"/>
</dbReference>
<sequence length="104" mass="11074">MIILDVISWVLLGLGGFFVVVGGIGVLRMPDLYTRMHAVSVTETLGTILVLLGLMVMAGWSLASFKLFAILLFLLFTAPVSSYALANTAMLGGTKPLLDGEKQS</sequence>
<feature type="transmembrane region" description="Helical" evidence="1">
    <location>
        <begin position="6"/>
        <end position="27"/>
    </location>
</feature>
<dbReference type="PANTHER" id="PTHR34703:SF1">
    <property type="entry name" value="ANTIPORTER SUBUNIT MNHG2-RELATED"/>
    <property type="match status" value="1"/>
</dbReference>
<feature type="transmembrane region" description="Helical" evidence="1">
    <location>
        <begin position="39"/>
        <end position="61"/>
    </location>
</feature>
<dbReference type="InterPro" id="IPR005133">
    <property type="entry name" value="PhaG_MnhG_YufB"/>
</dbReference>
<accession>A0ABY4AJI7</accession>
<gene>
    <name evidence="2" type="ORF">DHf2319_00410</name>
</gene>
<evidence type="ECO:0000313" key="3">
    <source>
        <dbReference type="Proteomes" id="UP000831607"/>
    </source>
</evidence>
<evidence type="ECO:0000256" key="1">
    <source>
        <dbReference type="SAM" id="Phobius"/>
    </source>
</evidence>
<feature type="transmembrane region" description="Helical" evidence="1">
    <location>
        <begin position="67"/>
        <end position="86"/>
    </location>
</feature>